<name>A0A1I5P7X0_9PSEU</name>
<dbReference type="EMBL" id="FOWW01000002">
    <property type="protein sequence ID" value="SFP30194.1"/>
    <property type="molecule type" value="Genomic_DNA"/>
</dbReference>
<evidence type="ECO:0000313" key="2">
    <source>
        <dbReference type="Proteomes" id="UP000198727"/>
    </source>
</evidence>
<reference evidence="2" key="1">
    <citation type="submission" date="2016-10" db="EMBL/GenBank/DDBJ databases">
        <authorList>
            <person name="Varghese N."/>
            <person name="Submissions S."/>
        </authorList>
    </citation>
    <scope>NUCLEOTIDE SEQUENCE [LARGE SCALE GENOMIC DNA]</scope>
    <source>
        <strain evidence="2">CGMCC 4.5579</strain>
    </source>
</reference>
<proteinExistence type="predicted"/>
<protein>
    <recommendedName>
        <fullName evidence="3">RibD C-terminal domain-containing protein</fullName>
    </recommendedName>
</protein>
<dbReference type="SUPFAM" id="SSF53597">
    <property type="entry name" value="Dihydrofolate reductase-like"/>
    <property type="match status" value="1"/>
</dbReference>
<dbReference type="STRING" id="587909.SAMN05421810_102189"/>
<evidence type="ECO:0008006" key="3">
    <source>
        <dbReference type="Google" id="ProtNLM"/>
    </source>
</evidence>
<evidence type="ECO:0000313" key="1">
    <source>
        <dbReference type="EMBL" id="SFP30194.1"/>
    </source>
</evidence>
<organism evidence="1 2">
    <name type="scientific">Amycolatopsis arida</name>
    <dbReference type="NCBI Taxonomy" id="587909"/>
    <lineage>
        <taxon>Bacteria</taxon>
        <taxon>Bacillati</taxon>
        <taxon>Actinomycetota</taxon>
        <taxon>Actinomycetes</taxon>
        <taxon>Pseudonocardiales</taxon>
        <taxon>Pseudonocardiaceae</taxon>
        <taxon>Amycolatopsis</taxon>
    </lineage>
</organism>
<accession>A0A1I5P7X0</accession>
<dbReference type="AlphaFoldDB" id="A0A1I5P7X0"/>
<keyword evidence="2" id="KW-1185">Reference proteome</keyword>
<gene>
    <name evidence="1" type="ORF">SAMN05421810_102189</name>
</gene>
<dbReference type="Gene3D" id="3.40.430.10">
    <property type="entry name" value="Dihydrofolate Reductase, subunit A"/>
    <property type="match status" value="1"/>
</dbReference>
<dbReference type="RefSeq" id="WP_092528882.1">
    <property type="nucleotide sequence ID" value="NZ_FOWW01000002.1"/>
</dbReference>
<sequence>MTDWRRGDVVVDMSMSLDGYVTAAGTDLEHGLVDVLVPHVAPVVLGGGTPLFPHATAARHELELIDSVPTPAAVHLTYRVRG</sequence>
<dbReference type="InterPro" id="IPR024072">
    <property type="entry name" value="DHFR-like_dom_sf"/>
</dbReference>
<dbReference type="Proteomes" id="UP000198727">
    <property type="component" value="Unassembled WGS sequence"/>
</dbReference>